<feature type="domain" description="HTH myb-type" evidence="7">
    <location>
        <begin position="9"/>
        <end position="61"/>
    </location>
</feature>
<dbReference type="Gene3D" id="1.10.10.60">
    <property type="entry name" value="Homeodomain-like"/>
    <property type="match status" value="2"/>
</dbReference>
<evidence type="ECO:0000313" key="8">
    <source>
        <dbReference type="EMBL" id="AFH03057.1"/>
    </source>
</evidence>
<evidence type="ECO:0000256" key="1">
    <source>
        <dbReference type="ARBA" id="ARBA00004123"/>
    </source>
</evidence>
<feature type="domain" description="Myb-like" evidence="6">
    <location>
        <begin position="62"/>
        <end position="112"/>
    </location>
</feature>
<proteinExistence type="evidence at transcript level"/>
<dbReference type="InterPro" id="IPR001005">
    <property type="entry name" value="SANT/Myb"/>
</dbReference>
<gene>
    <name evidence="8" type="primary">MYB5</name>
</gene>
<accession>H9XUF5</accession>
<feature type="domain" description="Myb-like" evidence="6">
    <location>
        <begin position="9"/>
        <end position="61"/>
    </location>
</feature>
<dbReference type="PROSITE" id="PS50090">
    <property type="entry name" value="MYB_LIKE"/>
    <property type="match status" value="2"/>
</dbReference>
<evidence type="ECO:0000256" key="3">
    <source>
        <dbReference type="ARBA" id="ARBA00023125"/>
    </source>
</evidence>
<dbReference type="AlphaFoldDB" id="H9XUF5"/>
<sequence>MGRKPCCNKEEVRRGAWTVEEDRLLAESVATHGEAKWRTLPLNAGLRRCGKSCRLRWFNYLKPGIKRGNISVEEEDLIVELHNKFGNKWSLIANNLPGRTGNEIKNHWNTTIKRKLLNDGSKLNIMRKIKRSSPTTVNSSDDLLTKVSEKENSTDHSIWATLLQDLDLEPENQMTSGETSSTASNAESQRTSSPATNNDSFLYDIDVIWDDHHIGNSTFYSKTDDDCEDNLEWFNWFNFNGVSK</sequence>
<evidence type="ECO:0000256" key="4">
    <source>
        <dbReference type="ARBA" id="ARBA00023242"/>
    </source>
</evidence>
<dbReference type="SMART" id="SM00717">
    <property type="entry name" value="SANT"/>
    <property type="match status" value="2"/>
</dbReference>
<feature type="region of interest" description="Disordered" evidence="5">
    <location>
        <begin position="172"/>
        <end position="197"/>
    </location>
</feature>
<evidence type="ECO:0000259" key="7">
    <source>
        <dbReference type="PROSITE" id="PS51294"/>
    </source>
</evidence>
<comment type="subcellular location">
    <subcellularLocation>
        <location evidence="1">Nucleus</location>
    </subcellularLocation>
</comment>
<dbReference type="EMBL" id="JN426952">
    <property type="protein sequence ID" value="AFH03057.1"/>
    <property type="molecule type" value="mRNA"/>
</dbReference>
<dbReference type="PANTHER" id="PTHR47999">
    <property type="entry name" value="TRANSCRIPTION FACTOR MYB8-RELATED-RELATED"/>
    <property type="match status" value="1"/>
</dbReference>
<protein>
    <submittedName>
        <fullName evidence="8">R2R3-MYB transcription factor MYB5</fullName>
    </submittedName>
</protein>
<dbReference type="GO" id="GO:0003677">
    <property type="term" value="F:DNA binding"/>
    <property type="evidence" value="ECO:0007669"/>
    <property type="project" value="UniProtKB-KW"/>
</dbReference>
<dbReference type="PANTHER" id="PTHR47999:SF107">
    <property type="entry name" value="TRANSCRIPTION FACTOR MYB114-LIKE"/>
    <property type="match status" value="1"/>
</dbReference>
<evidence type="ECO:0000259" key="6">
    <source>
        <dbReference type="PROSITE" id="PS50090"/>
    </source>
</evidence>
<organism evidence="8">
    <name type="scientific">Epimedium sagittatum</name>
    <dbReference type="NCBI Taxonomy" id="253616"/>
    <lineage>
        <taxon>Eukaryota</taxon>
        <taxon>Viridiplantae</taxon>
        <taxon>Streptophyta</taxon>
        <taxon>Embryophyta</taxon>
        <taxon>Tracheophyta</taxon>
        <taxon>Spermatophyta</taxon>
        <taxon>Magnoliopsida</taxon>
        <taxon>Ranunculales</taxon>
        <taxon>Berberidaceae</taxon>
        <taxon>Podophylloideae</taxon>
        <taxon>Epimedieae</taxon>
        <taxon>Epimedium</taxon>
    </lineage>
</organism>
<dbReference type="InterPro" id="IPR009057">
    <property type="entry name" value="Homeodomain-like_sf"/>
</dbReference>
<dbReference type="SUPFAM" id="SSF46689">
    <property type="entry name" value="Homeodomain-like"/>
    <property type="match status" value="1"/>
</dbReference>
<evidence type="ECO:0000256" key="5">
    <source>
        <dbReference type="SAM" id="MobiDB-lite"/>
    </source>
</evidence>
<dbReference type="CDD" id="cd00167">
    <property type="entry name" value="SANT"/>
    <property type="match status" value="2"/>
</dbReference>
<evidence type="ECO:0000256" key="2">
    <source>
        <dbReference type="ARBA" id="ARBA00022737"/>
    </source>
</evidence>
<name>H9XUF5_9MAGN</name>
<dbReference type="InterPro" id="IPR015495">
    <property type="entry name" value="Myb_TF_plants"/>
</dbReference>
<dbReference type="PROSITE" id="PS51294">
    <property type="entry name" value="HTH_MYB"/>
    <property type="match status" value="2"/>
</dbReference>
<keyword evidence="2" id="KW-0677">Repeat</keyword>
<reference evidence="8" key="1">
    <citation type="journal article" date="2012" name="Int. J. Mol. Sci.">
        <title>Isolation and Molecular Characterization of Thirteen R2R3-MYB Transcription Factors from Epimedium sagittatum.</title>
        <authorList>
            <person name="Huang W."/>
            <person name="Sun W."/>
            <person name="Lv H."/>
            <person name="Xiao G."/>
            <person name="Zeng S."/>
            <person name="Wang Y."/>
        </authorList>
    </citation>
    <scope>NUCLEOTIDE SEQUENCE</scope>
    <source>
        <tissue evidence="8">Young leaf</tissue>
    </source>
</reference>
<dbReference type="GO" id="GO:0005634">
    <property type="term" value="C:nucleus"/>
    <property type="evidence" value="ECO:0007669"/>
    <property type="project" value="UniProtKB-SubCell"/>
</dbReference>
<keyword evidence="3" id="KW-0238">DNA-binding</keyword>
<dbReference type="Pfam" id="PF00249">
    <property type="entry name" value="Myb_DNA-binding"/>
    <property type="match status" value="2"/>
</dbReference>
<feature type="domain" description="HTH myb-type" evidence="7">
    <location>
        <begin position="62"/>
        <end position="116"/>
    </location>
</feature>
<dbReference type="InterPro" id="IPR017930">
    <property type="entry name" value="Myb_dom"/>
</dbReference>
<dbReference type="FunFam" id="1.10.10.60:FF:000001">
    <property type="entry name" value="MYB-related transcription factor"/>
    <property type="match status" value="1"/>
</dbReference>
<keyword evidence="4" id="KW-0539">Nucleus</keyword>